<dbReference type="InterPro" id="IPR001757">
    <property type="entry name" value="P_typ_ATPase"/>
</dbReference>
<feature type="region of interest" description="Disordered" evidence="18">
    <location>
        <begin position="1567"/>
        <end position="1592"/>
    </location>
</feature>
<feature type="binding site" evidence="15">
    <location>
        <position position="756"/>
    </location>
    <ligand>
        <name>ATP</name>
        <dbReference type="ChEBI" id="CHEBI:30616"/>
    </ligand>
</feature>
<evidence type="ECO:0000256" key="13">
    <source>
        <dbReference type="ARBA" id="ARBA00049128"/>
    </source>
</evidence>
<dbReference type="GO" id="GO:0005886">
    <property type="term" value="C:plasma membrane"/>
    <property type="evidence" value="ECO:0007669"/>
    <property type="project" value="TreeGrafter"/>
</dbReference>
<dbReference type="EMBL" id="JAJGCB010000023">
    <property type="protein sequence ID" value="KAJ8987723.1"/>
    <property type="molecule type" value="Genomic_DNA"/>
</dbReference>
<feature type="binding site" evidence="16">
    <location>
        <position position="598"/>
    </location>
    <ligand>
        <name>Mg(2+)</name>
        <dbReference type="ChEBI" id="CHEBI:18420"/>
    </ligand>
</feature>
<feature type="binding site" evidence="15">
    <location>
        <position position="804"/>
    </location>
    <ligand>
        <name>ATP</name>
        <dbReference type="ChEBI" id="CHEBI:30616"/>
    </ligand>
</feature>
<evidence type="ECO:0000256" key="15">
    <source>
        <dbReference type="PIRSR" id="PIRSR606539-2"/>
    </source>
</evidence>
<dbReference type="InterPro" id="IPR023299">
    <property type="entry name" value="ATPase_P-typ_cyto_dom_N"/>
</dbReference>
<evidence type="ECO:0000256" key="6">
    <source>
        <dbReference type="ARBA" id="ARBA00022741"/>
    </source>
</evidence>
<dbReference type="Pfam" id="PF00122">
    <property type="entry name" value="E1-E2_ATPase"/>
    <property type="match status" value="1"/>
</dbReference>
<comment type="similarity">
    <text evidence="3 17">Belongs to the cation transport ATPase (P-type) (TC 3.A.3) family. Type IV subfamily.</text>
</comment>
<evidence type="ECO:0000259" key="19">
    <source>
        <dbReference type="Pfam" id="PF00122"/>
    </source>
</evidence>
<accession>A0AAN6EM51</accession>
<feature type="transmembrane region" description="Helical" evidence="17">
    <location>
        <begin position="490"/>
        <end position="512"/>
    </location>
</feature>
<feature type="compositionally biased region" description="Polar residues" evidence="18">
    <location>
        <begin position="41"/>
        <end position="50"/>
    </location>
</feature>
<comment type="catalytic activity">
    <reaction evidence="13">
        <text>a 1,2-diacyl-sn-glycero-3-phosphoethanolamine(out) + ATP + H2O = a 1,2-diacyl-sn-glycero-3-phosphoethanolamine(in) + ADP + phosphate + H(+)</text>
        <dbReference type="Rhea" id="RHEA:66132"/>
        <dbReference type="ChEBI" id="CHEBI:15377"/>
        <dbReference type="ChEBI" id="CHEBI:15378"/>
        <dbReference type="ChEBI" id="CHEBI:30616"/>
        <dbReference type="ChEBI" id="CHEBI:43474"/>
        <dbReference type="ChEBI" id="CHEBI:64612"/>
        <dbReference type="ChEBI" id="CHEBI:456216"/>
    </reaction>
    <physiologicalReaction direction="left-to-right" evidence="13">
        <dbReference type="Rhea" id="RHEA:66133"/>
    </physiologicalReaction>
</comment>
<feature type="domain" description="P-type ATPase N-terminal" evidence="20">
    <location>
        <begin position="228"/>
        <end position="285"/>
    </location>
</feature>
<feature type="compositionally biased region" description="Polar residues" evidence="18">
    <location>
        <begin position="1"/>
        <end position="11"/>
    </location>
</feature>
<feature type="binding site" evidence="15">
    <location>
        <position position="599"/>
    </location>
    <ligand>
        <name>ATP</name>
        <dbReference type="ChEBI" id="CHEBI:30616"/>
    </ligand>
</feature>
<dbReference type="Gene3D" id="2.70.150.10">
    <property type="entry name" value="Calcium-transporting ATPase, cytoplasmic transduction domain A"/>
    <property type="match status" value="1"/>
</dbReference>
<dbReference type="Pfam" id="PF16212">
    <property type="entry name" value="PhoLip_ATPase_C"/>
    <property type="match status" value="1"/>
</dbReference>
<dbReference type="PROSITE" id="PS00154">
    <property type="entry name" value="ATPASE_E1_E2"/>
    <property type="match status" value="1"/>
</dbReference>
<protein>
    <recommendedName>
        <fullName evidence="17">Phospholipid-transporting ATPase</fullName>
        <ecNumber evidence="17">7.6.2.1</ecNumber>
    </recommendedName>
</protein>
<feature type="active site" description="4-aspartylphosphate intermediate" evidence="14">
    <location>
        <position position="598"/>
    </location>
</feature>
<evidence type="ECO:0000256" key="10">
    <source>
        <dbReference type="ARBA" id="ARBA00022989"/>
    </source>
</evidence>
<reference evidence="22" key="1">
    <citation type="submission" date="2023-01" db="EMBL/GenBank/DDBJ databases">
        <title>Exophiala dermititidis isolated from Cystic Fibrosis Patient.</title>
        <authorList>
            <person name="Kurbessoian T."/>
            <person name="Crocker A."/>
            <person name="Murante D."/>
            <person name="Hogan D.A."/>
            <person name="Stajich J.E."/>
        </authorList>
    </citation>
    <scope>NUCLEOTIDE SEQUENCE</scope>
    <source>
        <strain evidence="22">Ex8</strain>
    </source>
</reference>
<evidence type="ECO:0000313" key="23">
    <source>
        <dbReference type="Proteomes" id="UP001161757"/>
    </source>
</evidence>
<dbReference type="PANTHER" id="PTHR24092">
    <property type="entry name" value="PROBABLE PHOSPHOLIPID-TRANSPORTING ATPASE"/>
    <property type="match status" value="1"/>
</dbReference>
<dbReference type="SUPFAM" id="SSF81653">
    <property type="entry name" value="Calcium ATPase, transduction domain A"/>
    <property type="match status" value="1"/>
</dbReference>
<dbReference type="GO" id="GO:0045332">
    <property type="term" value="P:phospholipid translocation"/>
    <property type="evidence" value="ECO:0007669"/>
    <property type="project" value="TreeGrafter"/>
</dbReference>
<feature type="binding site" evidence="15">
    <location>
        <position position="600"/>
    </location>
    <ligand>
        <name>ATP</name>
        <dbReference type="ChEBI" id="CHEBI:30616"/>
    </ligand>
</feature>
<dbReference type="GO" id="GO:0005524">
    <property type="term" value="F:ATP binding"/>
    <property type="evidence" value="ECO:0007669"/>
    <property type="project" value="UniProtKB-UniRule"/>
</dbReference>
<dbReference type="InterPro" id="IPR059000">
    <property type="entry name" value="ATPase_P-type_domA"/>
</dbReference>
<feature type="compositionally biased region" description="Polar residues" evidence="18">
    <location>
        <begin position="1570"/>
        <end position="1586"/>
    </location>
</feature>
<dbReference type="SUPFAM" id="SSF56784">
    <property type="entry name" value="HAD-like"/>
    <property type="match status" value="1"/>
</dbReference>
<evidence type="ECO:0000256" key="11">
    <source>
        <dbReference type="ARBA" id="ARBA00023136"/>
    </source>
</evidence>
<feature type="region of interest" description="Disordered" evidence="18">
    <location>
        <begin position="634"/>
        <end position="665"/>
    </location>
</feature>
<keyword evidence="7 15" id="KW-0067">ATP-binding</keyword>
<dbReference type="InterPro" id="IPR032631">
    <property type="entry name" value="P-type_ATPase_N"/>
</dbReference>
<feature type="binding site" evidence="16">
    <location>
        <position position="600"/>
    </location>
    <ligand>
        <name>Mg(2+)</name>
        <dbReference type="ChEBI" id="CHEBI:18420"/>
    </ligand>
</feature>
<feature type="domain" description="P-type ATPase A" evidence="19">
    <location>
        <begin position="334"/>
        <end position="415"/>
    </location>
</feature>
<dbReference type="Gene3D" id="3.40.1110.10">
    <property type="entry name" value="Calcium-transporting ATPase, cytoplasmic domain N"/>
    <property type="match status" value="2"/>
</dbReference>
<feature type="compositionally biased region" description="Basic and acidic residues" evidence="18">
    <location>
        <begin position="940"/>
        <end position="949"/>
    </location>
</feature>
<evidence type="ECO:0000256" key="4">
    <source>
        <dbReference type="ARBA" id="ARBA00022692"/>
    </source>
</evidence>
<feature type="region of interest" description="Disordered" evidence="18">
    <location>
        <begin position="1521"/>
        <end position="1546"/>
    </location>
</feature>
<evidence type="ECO:0000256" key="5">
    <source>
        <dbReference type="ARBA" id="ARBA00022723"/>
    </source>
</evidence>
<feature type="transmembrane region" description="Helical" evidence="17">
    <location>
        <begin position="1439"/>
        <end position="1459"/>
    </location>
</feature>
<feature type="compositionally biased region" description="Basic and acidic residues" evidence="18">
    <location>
        <begin position="60"/>
        <end position="80"/>
    </location>
</feature>
<feature type="compositionally biased region" description="Polar residues" evidence="18">
    <location>
        <begin position="131"/>
        <end position="146"/>
    </location>
</feature>
<feature type="compositionally biased region" description="Basic residues" evidence="18">
    <location>
        <begin position="637"/>
        <end position="647"/>
    </location>
</feature>
<keyword evidence="4 17" id="KW-0812">Transmembrane</keyword>
<dbReference type="InterPro" id="IPR006539">
    <property type="entry name" value="P-type_ATPase_IV"/>
</dbReference>
<keyword evidence="10 17" id="KW-1133">Transmembrane helix</keyword>
<dbReference type="PRINTS" id="PR00119">
    <property type="entry name" value="CATATPASE"/>
</dbReference>
<dbReference type="Proteomes" id="UP001161757">
    <property type="component" value="Unassembled WGS sequence"/>
</dbReference>
<feature type="transmembrane region" description="Helical" evidence="17">
    <location>
        <begin position="532"/>
        <end position="553"/>
    </location>
</feature>
<dbReference type="InterPro" id="IPR032630">
    <property type="entry name" value="P_typ_ATPase_c"/>
</dbReference>
<evidence type="ECO:0000256" key="17">
    <source>
        <dbReference type="RuleBase" id="RU362033"/>
    </source>
</evidence>
<dbReference type="Pfam" id="PF13246">
    <property type="entry name" value="Cation_ATPase"/>
    <property type="match status" value="1"/>
</dbReference>
<evidence type="ECO:0000256" key="12">
    <source>
        <dbReference type="ARBA" id="ARBA00034036"/>
    </source>
</evidence>
<dbReference type="GO" id="GO:0140326">
    <property type="term" value="F:ATPase-coupled intramembrane lipid transporter activity"/>
    <property type="evidence" value="ECO:0007669"/>
    <property type="project" value="UniProtKB-EC"/>
</dbReference>
<evidence type="ECO:0000256" key="14">
    <source>
        <dbReference type="PIRSR" id="PIRSR606539-1"/>
    </source>
</evidence>
<feature type="transmembrane region" description="Helical" evidence="17">
    <location>
        <begin position="1366"/>
        <end position="1383"/>
    </location>
</feature>
<dbReference type="GO" id="GO:0006892">
    <property type="term" value="P:post-Golgi vesicle-mediated transport"/>
    <property type="evidence" value="ECO:0007669"/>
    <property type="project" value="TreeGrafter"/>
</dbReference>
<evidence type="ECO:0000256" key="16">
    <source>
        <dbReference type="PIRSR" id="PIRSR606539-3"/>
    </source>
</evidence>
<name>A0AAN6EM51_EXODE</name>
<sequence length="1616" mass="180621">MPATSPQGSSHDNNEEQDVNSSTAVQHEGGGPPEGHGDEASATTVPSADTSRVRFSLEISRADEDAKPSKEPSSTSERKPTSILKTPSYGRNRGYSLRRALFAQNIQKQSSDNGGAFELNQSKQSDDAASEKTQLGSQSTTITVKETGSRDDQTPGQGRLSAPSLELPLYQRWMSKQRSRTTLWYKLKAGYLQFREKIVRANAIPPSLDGRHVRVNVLSEEEAIDERTGKPYINNLIRSCRYTPWNFVPRQLMAQFGKLANFYFLCVSILQMIPGLSTTGTYTTIIPLLVFVAISMAKEGYDDIRRHRLDKEENARTTLVLDVDPSLSGAGDLDWQKKKWADLKVGDVVLLKRNAGVPADLVLLRADEPTGTAYVETKSLDGETNLKSKKPLPDVSAACQSLDDIANLEAEFVVEDPNLDLYKFDGRVTINDKTLPLTNTEILYRGSVLRNTPSAIGLVIYSGEECKIRMNANKTPRVKAPALQAKVNRIVVLVASLVFFMAIILTVAYQIWRRTTEDKSWYLQSARVPFGHILTSFIIMLNTMLPLSLYVSLEIIKLAQMLLMNDIDMYDPDSDTPMEPHTSTINEELGQVSYIFSDKTGTLTNNSMKFRKMSIAGTAWLHDLDLQEEAENEAGRMKLKHKKRRVKGKDAVSKKQRQSQSTVIRKSAASSSAAIEVAKPSSQDADEVQWQAPNDLSLTLETGKTQELLDYIYRRPNTVFARKVRFFLLSMALCHTCIPEKDDEGNITYQAASPDELALVSAAQDLGYIVTDRQANTVTVKTFCDGDEQNPVYETYEILDVIEFSSARKRMSVVVRFPDLRICMISKGADSAIRRLLRLADLATAKVQAAERRATQRKSLEAQEMLRRKSVQLSRKSTSVYGVEGASPRQSSVSVDRSRNTRESIDMWLRERENDVGTSIQRRSLQFYTPRPSAQFGPPRRSESLREKGLQSPQTTPRSSMQADENEDLVEESLVVNDNAVFERCFQHIDDFATEGLRTLLYGYRYLTEEEYKAWRSVYAEATTSLVNRQEKIEQAAELVEQNLELLGATAIEDKLQKGVPDAIDRFRRAGIKMWMLTGDKRETAINIGHSCRLIKDYSTVIVLDHELGDLHGRMASAVAQIGNGQTVHSVLVVDGQTLTIIEADPASKAFFTDVAIRADSVICCRASPSQKASLVKTIRTKVKGSVTLAVGDGANDIAMIQEAHVGIGIAGKEGLQAARTSDYSIAQFRFLLKLLLVHGRWNYVRICKYTLGTFWKEMLFYLVQAIYQRWTGYTGTSLYEPWSLSMFNTLFTSLPVIFMGVFEKDLAASTLLAVPELYNIGQRNRGFNFRLYLWWASLGACEAVIVFFIMYSIYGMALFTRDQDLYAFGSLAFSGCVVVISLKLQFIELHNKSVAAAIAIFLSVGGWWWWNIFLSCVYPDDVVYNVHHGLLERFGRNLLWWITLLLIVLVVCLLEVALKAFGAVFRPSDVDVFQGFEQDREVRKRFEEAAADLLQQGWDRGTKKSSLELAREAAEQAEREAQVQELLNKPRGNVEDGLPSQRPTAWVKRTASGVSAIMGAAAGAGGVNESKSVNRPQPQESQEMQDISPIARKSVDIGELFSKGFGAVRKGPDLR</sequence>
<evidence type="ECO:0000256" key="7">
    <source>
        <dbReference type="ARBA" id="ARBA00022840"/>
    </source>
</evidence>
<dbReference type="GO" id="GO:0032456">
    <property type="term" value="P:endocytic recycling"/>
    <property type="evidence" value="ECO:0007669"/>
    <property type="project" value="TreeGrafter"/>
</dbReference>
<feature type="compositionally biased region" description="Polar residues" evidence="18">
    <location>
        <begin position="871"/>
        <end position="880"/>
    </location>
</feature>
<feature type="transmembrane region" description="Helical" evidence="17">
    <location>
        <begin position="1333"/>
        <end position="1354"/>
    </location>
</feature>
<feature type="compositionally biased region" description="Polar residues" evidence="18">
    <location>
        <begin position="109"/>
        <end position="123"/>
    </location>
</feature>
<dbReference type="SUPFAM" id="SSF81665">
    <property type="entry name" value="Calcium ATPase, transmembrane domain M"/>
    <property type="match status" value="1"/>
</dbReference>
<dbReference type="NCBIfam" id="TIGR01652">
    <property type="entry name" value="ATPase-Plipid"/>
    <property type="match status" value="2"/>
</dbReference>
<keyword evidence="9 17" id="KW-1278">Translocase</keyword>
<evidence type="ECO:0000256" key="2">
    <source>
        <dbReference type="ARBA" id="ARBA00004308"/>
    </source>
</evidence>
<dbReference type="SUPFAM" id="SSF81660">
    <property type="entry name" value="Metal cation-transporting ATPase, ATP-binding domain N"/>
    <property type="match status" value="1"/>
</dbReference>
<keyword evidence="8 16" id="KW-0460">Magnesium</keyword>
<dbReference type="GO" id="GO:0005802">
    <property type="term" value="C:trans-Golgi network"/>
    <property type="evidence" value="ECO:0007669"/>
    <property type="project" value="TreeGrafter"/>
</dbReference>
<feature type="region of interest" description="Disordered" evidence="18">
    <location>
        <begin position="109"/>
        <end position="161"/>
    </location>
</feature>
<feature type="region of interest" description="Disordered" evidence="18">
    <location>
        <begin position="1"/>
        <end position="91"/>
    </location>
</feature>
<evidence type="ECO:0000256" key="9">
    <source>
        <dbReference type="ARBA" id="ARBA00022967"/>
    </source>
</evidence>
<evidence type="ECO:0000313" key="22">
    <source>
        <dbReference type="EMBL" id="KAJ8987723.1"/>
    </source>
</evidence>
<feature type="compositionally biased region" description="Polar residues" evidence="18">
    <location>
        <begin position="951"/>
        <end position="963"/>
    </location>
</feature>
<dbReference type="InterPro" id="IPR023214">
    <property type="entry name" value="HAD_sf"/>
</dbReference>
<feature type="transmembrane region" description="Helical" evidence="17">
    <location>
        <begin position="1395"/>
        <end position="1411"/>
    </location>
</feature>
<organism evidence="22 23">
    <name type="scientific">Exophiala dermatitidis</name>
    <name type="common">Black yeast-like fungus</name>
    <name type="synonym">Wangiella dermatitidis</name>
    <dbReference type="NCBI Taxonomy" id="5970"/>
    <lineage>
        <taxon>Eukaryota</taxon>
        <taxon>Fungi</taxon>
        <taxon>Dikarya</taxon>
        <taxon>Ascomycota</taxon>
        <taxon>Pezizomycotina</taxon>
        <taxon>Eurotiomycetes</taxon>
        <taxon>Chaetothyriomycetidae</taxon>
        <taxon>Chaetothyriales</taxon>
        <taxon>Herpotrichiellaceae</taxon>
        <taxon>Exophiala</taxon>
    </lineage>
</organism>
<evidence type="ECO:0000256" key="8">
    <source>
        <dbReference type="ARBA" id="ARBA00022842"/>
    </source>
</evidence>
<dbReference type="Pfam" id="PF00702">
    <property type="entry name" value="Hydrolase"/>
    <property type="match status" value="1"/>
</dbReference>
<dbReference type="InterPro" id="IPR023298">
    <property type="entry name" value="ATPase_P-typ_TM_dom_sf"/>
</dbReference>
<keyword evidence="5 16" id="KW-0479">Metal-binding</keyword>
<dbReference type="Pfam" id="PF16209">
    <property type="entry name" value="PhoLip_ATPase_N"/>
    <property type="match status" value="1"/>
</dbReference>
<dbReference type="InterPro" id="IPR036412">
    <property type="entry name" value="HAD-like_sf"/>
</dbReference>
<feature type="binding site" evidence="15">
    <location>
        <position position="827"/>
    </location>
    <ligand>
        <name>ATP</name>
        <dbReference type="ChEBI" id="CHEBI:30616"/>
    </ligand>
</feature>
<dbReference type="GO" id="GO:0016887">
    <property type="term" value="F:ATP hydrolysis activity"/>
    <property type="evidence" value="ECO:0007669"/>
    <property type="project" value="InterPro"/>
</dbReference>
<evidence type="ECO:0000259" key="20">
    <source>
        <dbReference type="Pfam" id="PF16209"/>
    </source>
</evidence>
<keyword evidence="6 15" id="KW-0547">Nucleotide-binding</keyword>
<comment type="subcellular location">
    <subcellularLocation>
        <location evidence="2">Endomembrane system</location>
    </subcellularLocation>
    <subcellularLocation>
        <location evidence="1 17">Membrane</location>
        <topology evidence="1 17">Multi-pass membrane protein</topology>
    </subcellularLocation>
</comment>
<feature type="region of interest" description="Disordered" evidence="18">
    <location>
        <begin position="866"/>
        <end position="898"/>
    </location>
</feature>
<dbReference type="NCBIfam" id="TIGR01494">
    <property type="entry name" value="ATPase_P-type"/>
    <property type="match status" value="1"/>
</dbReference>
<proteinExistence type="inferred from homology"/>
<dbReference type="InterPro" id="IPR018303">
    <property type="entry name" value="ATPase_P-typ_P_site"/>
</dbReference>
<keyword evidence="11 17" id="KW-0472">Membrane</keyword>
<dbReference type="InterPro" id="IPR008250">
    <property type="entry name" value="ATPase_P-typ_transduc_dom_A_sf"/>
</dbReference>
<dbReference type="FunFam" id="3.40.50.1000:FF:000172">
    <property type="entry name" value="Phospholipid-transporting ATPase"/>
    <property type="match status" value="1"/>
</dbReference>
<feature type="region of interest" description="Disordered" evidence="18">
    <location>
        <begin position="920"/>
        <end position="969"/>
    </location>
</feature>
<dbReference type="EC" id="7.6.2.1" evidence="17"/>
<comment type="catalytic activity">
    <reaction evidence="12 17">
        <text>ATP + H2O + phospholipidSide 1 = ADP + phosphate + phospholipidSide 2.</text>
        <dbReference type="EC" id="7.6.2.1"/>
    </reaction>
</comment>
<comment type="caution">
    <text evidence="22">The sequence shown here is derived from an EMBL/GenBank/DDBJ whole genome shotgun (WGS) entry which is preliminary data.</text>
</comment>
<evidence type="ECO:0000256" key="1">
    <source>
        <dbReference type="ARBA" id="ARBA00004141"/>
    </source>
</evidence>
<evidence type="ECO:0000259" key="21">
    <source>
        <dbReference type="Pfam" id="PF16212"/>
    </source>
</evidence>
<evidence type="ECO:0000256" key="18">
    <source>
        <dbReference type="SAM" id="MobiDB-lite"/>
    </source>
</evidence>
<evidence type="ECO:0000256" key="3">
    <source>
        <dbReference type="ARBA" id="ARBA00008109"/>
    </source>
</evidence>
<dbReference type="Gene3D" id="3.40.50.1000">
    <property type="entry name" value="HAD superfamily/HAD-like"/>
    <property type="match status" value="2"/>
</dbReference>
<comment type="cofactor">
    <cofactor evidence="16">
        <name>Mg(2+)</name>
        <dbReference type="ChEBI" id="CHEBI:18420"/>
    </cofactor>
</comment>
<dbReference type="PANTHER" id="PTHR24092:SF174">
    <property type="entry name" value="PHOSPHOLIPID-TRANSPORTING ATPASE DNF3-RELATED"/>
    <property type="match status" value="1"/>
</dbReference>
<feature type="domain" description="P-type ATPase C-terminal" evidence="21">
    <location>
        <begin position="1219"/>
        <end position="1469"/>
    </location>
</feature>
<gene>
    <name evidence="22" type="primary">DNF3</name>
    <name evidence="22" type="ORF">HRR80_008353</name>
</gene>
<dbReference type="GO" id="GO:0000287">
    <property type="term" value="F:magnesium ion binding"/>
    <property type="evidence" value="ECO:0007669"/>
    <property type="project" value="UniProtKB-UniRule"/>
</dbReference>
<feature type="binding site" evidence="15">
    <location>
        <position position="598"/>
    </location>
    <ligand>
        <name>ATP</name>
        <dbReference type="ChEBI" id="CHEBI:30616"/>
    </ligand>
</feature>